<protein>
    <submittedName>
        <fullName evidence="1">Uncharacterized protein</fullName>
    </submittedName>
</protein>
<sequence length="172" mass="19716">MASIREEIGDRTEMPEIRAFDPRLSISLRNGWMKFGTITRRLCRRVAVISPSYSTGFAQTAPITQTGPPLGTVLQKILIPSKKNVLRFRLSTYKFVMMYEIEESEVDKSNGCGKATQRKHRWRSTWLPPINCRRHQTLALADRVPRSPPPLNPRVDGDWLRVLLDALCQLLI</sequence>
<evidence type="ECO:0000313" key="1">
    <source>
        <dbReference type="EMBL" id="RAL46375.1"/>
    </source>
</evidence>
<dbReference type="Proteomes" id="UP000249390">
    <property type="component" value="Unassembled WGS sequence"/>
</dbReference>
<comment type="caution">
    <text evidence="1">The sequence shown here is derived from an EMBL/GenBank/DDBJ whole genome shotgun (WGS) entry which is preliminary data.</text>
</comment>
<proteinExistence type="predicted"/>
<name>A0A328DKX6_9ASTE</name>
<dbReference type="EMBL" id="NQVE01000123">
    <property type="protein sequence ID" value="RAL46375.1"/>
    <property type="molecule type" value="Genomic_DNA"/>
</dbReference>
<evidence type="ECO:0000313" key="2">
    <source>
        <dbReference type="Proteomes" id="UP000249390"/>
    </source>
</evidence>
<dbReference type="AlphaFoldDB" id="A0A328DKX6"/>
<keyword evidence="2" id="KW-1185">Reference proteome</keyword>
<gene>
    <name evidence="1" type="ORF">DM860_015368</name>
</gene>
<organism evidence="1 2">
    <name type="scientific">Cuscuta australis</name>
    <dbReference type="NCBI Taxonomy" id="267555"/>
    <lineage>
        <taxon>Eukaryota</taxon>
        <taxon>Viridiplantae</taxon>
        <taxon>Streptophyta</taxon>
        <taxon>Embryophyta</taxon>
        <taxon>Tracheophyta</taxon>
        <taxon>Spermatophyta</taxon>
        <taxon>Magnoliopsida</taxon>
        <taxon>eudicotyledons</taxon>
        <taxon>Gunneridae</taxon>
        <taxon>Pentapetalae</taxon>
        <taxon>asterids</taxon>
        <taxon>lamiids</taxon>
        <taxon>Solanales</taxon>
        <taxon>Convolvulaceae</taxon>
        <taxon>Cuscuteae</taxon>
        <taxon>Cuscuta</taxon>
        <taxon>Cuscuta subgen. Grammica</taxon>
        <taxon>Cuscuta sect. Cleistogrammica</taxon>
    </lineage>
</organism>
<accession>A0A328DKX6</accession>
<reference evidence="1 2" key="1">
    <citation type="submission" date="2018-06" db="EMBL/GenBank/DDBJ databases">
        <title>The Genome of Cuscuta australis (Dodder) Provides Insight into the Evolution of Plant Parasitism.</title>
        <authorList>
            <person name="Liu H."/>
        </authorList>
    </citation>
    <scope>NUCLEOTIDE SEQUENCE [LARGE SCALE GENOMIC DNA]</scope>
    <source>
        <strain evidence="2">cv. Yunnan</strain>
        <tissue evidence="1">Vines</tissue>
    </source>
</reference>